<dbReference type="SUPFAM" id="SSF56112">
    <property type="entry name" value="Protein kinase-like (PK-like)"/>
    <property type="match status" value="1"/>
</dbReference>
<dbReference type="PROSITE" id="PS50011">
    <property type="entry name" value="PROTEIN_KINASE_DOM"/>
    <property type="match status" value="1"/>
</dbReference>
<reference evidence="5" key="1">
    <citation type="journal article" date="2023" name="GigaByte">
        <title>Genome assembly of the bearded iris, Iris pallida Lam.</title>
        <authorList>
            <person name="Bruccoleri R.E."/>
            <person name="Oakeley E.J."/>
            <person name="Faust A.M.E."/>
            <person name="Altorfer M."/>
            <person name="Dessus-Babus S."/>
            <person name="Burckhardt D."/>
            <person name="Oertli M."/>
            <person name="Naumann U."/>
            <person name="Petersen F."/>
            <person name="Wong J."/>
        </authorList>
    </citation>
    <scope>NUCLEOTIDE SEQUENCE</scope>
    <source>
        <strain evidence="5">GSM-AAB239-AS_SAM_17_03QT</strain>
    </source>
</reference>
<evidence type="ECO:0000313" key="5">
    <source>
        <dbReference type="EMBL" id="KAJ6849936.1"/>
    </source>
</evidence>
<comment type="caution">
    <text evidence="5">The sequence shown here is derived from an EMBL/GenBank/DDBJ whole genome shotgun (WGS) entry which is preliminary data.</text>
</comment>
<gene>
    <name evidence="5" type="ORF">M6B38_268930</name>
</gene>
<keyword evidence="6" id="KW-1185">Reference proteome</keyword>
<keyword evidence="3" id="KW-0833">Ubl conjugation pathway</keyword>
<evidence type="ECO:0000256" key="3">
    <source>
        <dbReference type="ARBA" id="ARBA00022786"/>
    </source>
</evidence>
<dbReference type="EMBL" id="JANAVB010003398">
    <property type="protein sequence ID" value="KAJ6849936.1"/>
    <property type="molecule type" value="Genomic_DNA"/>
</dbReference>
<feature type="domain" description="Protein kinase" evidence="4">
    <location>
        <begin position="192"/>
        <end position="465"/>
    </location>
</feature>
<dbReference type="Pfam" id="PF07714">
    <property type="entry name" value="PK_Tyr_Ser-Thr"/>
    <property type="match status" value="1"/>
</dbReference>
<dbReference type="AlphaFoldDB" id="A0AAX6I9K4"/>
<dbReference type="GO" id="GO:0004672">
    <property type="term" value="F:protein kinase activity"/>
    <property type="evidence" value="ECO:0007669"/>
    <property type="project" value="InterPro"/>
</dbReference>
<name>A0AAX6I9K4_IRIPA</name>
<dbReference type="InterPro" id="IPR051348">
    <property type="entry name" value="U-box_ubiquitin_ligases"/>
</dbReference>
<evidence type="ECO:0000259" key="4">
    <source>
        <dbReference type="PROSITE" id="PS50011"/>
    </source>
</evidence>
<proteinExistence type="predicted"/>
<dbReference type="InterPro" id="IPR011009">
    <property type="entry name" value="Kinase-like_dom_sf"/>
</dbReference>
<protein>
    <recommendedName>
        <fullName evidence="2">RING-type E3 ubiquitin transferase</fullName>
        <ecNumber evidence="2">2.3.2.27</ecNumber>
    </recommendedName>
</protein>
<comment type="catalytic activity">
    <reaction evidence="1">
        <text>S-ubiquitinyl-[E2 ubiquitin-conjugating enzyme]-L-cysteine + [acceptor protein]-L-lysine = [E2 ubiquitin-conjugating enzyme]-L-cysteine + N(6)-ubiquitinyl-[acceptor protein]-L-lysine.</text>
        <dbReference type="EC" id="2.3.2.27"/>
    </reaction>
</comment>
<dbReference type="Gene3D" id="3.30.200.20">
    <property type="entry name" value="Phosphorylase Kinase, domain 1"/>
    <property type="match status" value="1"/>
</dbReference>
<dbReference type="EC" id="2.3.2.27" evidence="2"/>
<dbReference type="InterPro" id="IPR000719">
    <property type="entry name" value="Prot_kinase_dom"/>
</dbReference>
<dbReference type="Gene3D" id="1.10.510.10">
    <property type="entry name" value="Transferase(Phosphotransferase) domain 1"/>
    <property type="match status" value="1"/>
</dbReference>
<dbReference type="InterPro" id="IPR001245">
    <property type="entry name" value="Ser-Thr/Tyr_kinase_cat_dom"/>
</dbReference>
<reference evidence="5" key="2">
    <citation type="submission" date="2023-04" db="EMBL/GenBank/DDBJ databases">
        <authorList>
            <person name="Bruccoleri R.E."/>
            <person name="Oakeley E.J."/>
            <person name="Faust A.-M."/>
            <person name="Dessus-Babus S."/>
            <person name="Altorfer M."/>
            <person name="Burckhardt D."/>
            <person name="Oertli M."/>
            <person name="Naumann U."/>
            <person name="Petersen F."/>
            <person name="Wong J."/>
        </authorList>
    </citation>
    <scope>NUCLEOTIDE SEQUENCE</scope>
    <source>
        <strain evidence="5">GSM-AAB239-AS_SAM_17_03QT</strain>
        <tissue evidence="5">Leaf</tissue>
    </source>
</reference>
<accession>A0AAX6I9K4</accession>
<sequence>MDKKKMVQVGNFMLEMKAVDDGHIVLDMHVVDKSADRGKAVAESPVVVDRVGKSTLKMQTATPDYNRLLTGSYTTKAHDLRSSSNKTSIAGESKYMEAALLKEAGEELCSGAHTNYFDHYKGAEVSNVYPEKPYKSNHNKKIQEATKKSQETSNAEVAELAVSSEVLISSYKASSIPRFSYAEIKGATHDDFNKYAKIGEGRHWTVYEGRLGKTKVAIKKLAVETKHGESEFRGELEFILSQLSHPNLVKPLGACLESQALVYEFVPNGSLEDYFTEKRSPELLTWQIRTHIVYDICSALIFLHNSKPNPVVHGNLKPSSVLLDANFRCKLSNFGLSRFLPQSKLVDDAFHKTLPMGTFGYIDPEFVATGKLKPSSDVYSFGVTILRILTGLSAVGIKGKVPDAYDDESEKLLMRMVDATAGRWPTDVVKKLAHFAFKFCDEFEKSSKLLYEFSTELKAILANID</sequence>
<evidence type="ECO:0000313" key="6">
    <source>
        <dbReference type="Proteomes" id="UP001140949"/>
    </source>
</evidence>
<evidence type="ECO:0000256" key="2">
    <source>
        <dbReference type="ARBA" id="ARBA00012483"/>
    </source>
</evidence>
<dbReference type="Proteomes" id="UP001140949">
    <property type="component" value="Unassembled WGS sequence"/>
</dbReference>
<dbReference type="GO" id="GO:0061630">
    <property type="term" value="F:ubiquitin protein ligase activity"/>
    <property type="evidence" value="ECO:0007669"/>
    <property type="project" value="UniProtKB-EC"/>
</dbReference>
<dbReference type="GO" id="GO:0005524">
    <property type="term" value="F:ATP binding"/>
    <property type="evidence" value="ECO:0007669"/>
    <property type="project" value="InterPro"/>
</dbReference>
<dbReference type="PANTHER" id="PTHR45647:SF46">
    <property type="entry name" value="OS09G0569800 PROTEIN"/>
    <property type="match status" value="1"/>
</dbReference>
<organism evidence="5 6">
    <name type="scientific">Iris pallida</name>
    <name type="common">Sweet iris</name>
    <dbReference type="NCBI Taxonomy" id="29817"/>
    <lineage>
        <taxon>Eukaryota</taxon>
        <taxon>Viridiplantae</taxon>
        <taxon>Streptophyta</taxon>
        <taxon>Embryophyta</taxon>
        <taxon>Tracheophyta</taxon>
        <taxon>Spermatophyta</taxon>
        <taxon>Magnoliopsida</taxon>
        <taxon>Liliopsida</taxon>
        <taxon>Asparagales</taxon>
        <taxon>Iridaceae</taxon>
        <taxon>Iridoideae</taxon>
        <taxon>Irideae</taxon>
        <taxon>Iris</taxon>
    </lineage>
</organism>
<evidence type="ECO:0000256" key="1">
    <source>
        <dbReference type="ARBA" id="ARBA00000900"/>
    </source>
</evidence>
<dbReference type="PANTHER" id="PTHR45647">
    <property type="entry name" value="OS02G0152300 PROTEIN"/>
    <property type="match status" value="1"/>
</dbReference>